<reference evidence="2 3" key="1">
    <citation type="submission" date="2020-12" db="EMBL/GenBank/DDBJ databases">
        <title>Whole genome sequences of gut porcine anaerobes.</title>
        <authorList>
            <person name="Kubasova T."/>
            <person name="Jahodarova E."/>
            <person name="Rychlik I."/>
        </authorList>
    </citation>
    <scope>NUCLEOTIDE SEQUENCE [LARGE SCALE GENOMIC DNA]</scope>
    <source>
        <strain evidence="2 3">An925</strain>
    </source>
</reference>
<name>A0ABS9CIF5_9BACT</name>
<evidence type="ECO:0008006" key="4">
    <source>
        <dbReference type="Google" id="ProtNLM"/>
    </source>
</evidence>
<evidence type="ECO:0000313" key="3">
    <source>
        <dbReference type="Proteomes" id="UP001200470"/>
    </source>
</evidence>
<feature type="region of interest" description="Disordered" evidence="1">
    <location>
        <begin position="1"/>
        <end position="44"/>
    </location>
</feature>
<comment type="caution">
    <text evidence="2">The sequence shown here is derived from an EMBL/GenBank/DDBJ whole genome shotgun (WGS) entry which is preliminary data.</text>
</comment>
<keyword evidence="3" id="KW-1185">Reference proteome</keyword>
<dbReference type="Proteomes" id="UP001200470">
    <property type="component" value="Unassembled WGS sequence"/>
</dbReference>
<accession>A0ABS9CIF5</accession>
<organism evidence="2 3">
    <name type="scientific">Xylanibacter brevis</name>
    <dbReference type="NCBI Taxonomy" id="83231"/>
    <lineage>
        <taxon>Bacteria</taxon>
        <taxon>Pseudomonadati</taxon>
        <taxon>Bacteroidota</taxon>
        <taxon>Bacteroidia</taxon>
        <taxon>Bacteroidales</taxon>
        <taxon>Prevotellaceae</taxon>
        <taxon>Xylanibacter</taxon>
    </lineage>
</organism>
<feature type="compositionally biased region" description="Polar residues" evidence="1">
    <location>
        <begin position="1"/>
        <end position="13"/>
    </location>
</feature>
<sequence>MTQDCSTTPSIANENDKRFPKGIRIKSADATSEPVKQQVSNAEERVGDDQQPWGYLFVHNRQVEAFKKEMDTYNLAHPEAPHACFIHYSYKYKQKSNGKGVIKKHLPTVSGLVFLQGDTQSLQTFLRTHYPSYHLIKDCSTGLPASISHQKMQPFMQVLSSHPEHITFLRDPFLKFAKDRVKLRVLTGIFKGFEGYIVRVDRDRQLVIEVGGYAVALRDVHNEDFTPAE</sequence>
<protein>
    <recommendedName>
        <fullName evidence="4">NusG-like N-terminal domain-containing protein</fullName>
    </recommendedName>
</protein>
<dbReference type="RefSeq" id="WP_301638738.1">
    <property type="nucleotide sequence ID" value="NZ_JADYTN010000063.1"/>
</dbReference>
<gene>
    <name evidence="2" type="ORF">I6E12_12390</name>
</gene>
<evidence type="ECO:0000256" key="1">
    <source>
        <dbReference type="SAM" id="MobiDB-lite"/>
    </source>
</evidence>
<proteinExistence type="predicted"/>
<evidence type="ECO:0000313" key="2">
    <source>
        <dbReference type="EMBL" id="MCF2564892.1"/>
    </source>
</evidence>
<dbReference type="EMBL" id="JADYTN010000063">
    <property type="protein sequence ID" value="MCF2564892.1"/>
    <property type="molecule type" value="Genomic_DNA"/>
</dbReference>